<dbReference type="RefSeq" id="WP_122978876.1">
    <property type="nucleotide sequence ID" value="NZ_BOMX01000095.1"/>
</dbReference>
<comment type="caution">
    <text evidence="1">The sequence shown here is derived from an EMBL/GenBank/DDBJ whole genome shotgun (WGS) entry which is preliminary data.</text>
</comment>
<proteinExistence type="predicted"/>
<sequence>MAFPENRAVRPGRLAVVAEGPAGRWQRTALAASSTVTSQAYTGITGSLRADPVAHMGDAI</sequence>
<protein>
    <submittedName>
        <fullName evidence="1">Uncharacterized protein</fullName>
    </submittedName>
</protein>
<dbReference type="AlphaFoldDB" id="A0A561VLR9"/>
<keyword evidence="2" id="KW-1185">Reference proteome</keyword>
<reference evidence="1 2" key="1">
    <citation type="submission" date="2019-06" db="EMBL/GenBank/DDBJ databases">
        <title>Sequencing the genomes of 1000 actinobacteria strains.</title>
        <authorList>
            <person name="Klenk H.-P."/>
        </authorList>
    </citation>
    <scope>NUCLEOTIDE SEQUENCE [LARGE SCALE GENOMIC DNA]</scope>
    <source>
        <strain evidence="1 2">DSM 43866</strain>
    </source>
</reference>
<organism evidence="1 2">
    <name type="scientific">Actinoplanes teichomyceticus</name>
    <dbReference type="NCBI Taxonomy" id="1867"/>
    <lineage>
        <taxon>Bacteria</taxon>
        <taxon>Bacillati</taxon>
        <taxon>Actinomycetota</taxon>
        <taxon>Actinomycetes</taxon>
        <taxon>Micromonosporales</taxon>
        <taxon>Micromonosporaceae</taxon>
        <taxon>Actinoplanes</taxon>
    </lineage>
</organism>
<evidence type="ECO:0000313" key="1">
    <source>
        <dbReference type="EMBL" id="TWG12549.1"/>
    </source>
</evidence>
<dbReference type="Proteomes" id="UP000320239">
    <property type="component" value="Unassembled WGS sequence"/>
</dbReference>
<accession>A0A561VLR9</accession>
<name>A0A561VLR9_ACTTI</name>
<dbReference type="EMBL" id="VIWY01000005">
    <property type="protein sequence ID" value="TWG12549.1"/>
    <property type="molecule type" value="Genomic_DNA"/>
</dbReference>
<gene>
    <name evidence="1" type="ORF">FHX34_105416</name>
</gene>
<evidence type="ECO:0000313" key="2">
    <source>
        <dbReference type="Proteomes" id="UP000320239"/>
    </source>
</evidence>